<accession>A0A016TWY6</accession>
<evidence type="ECO:0000256" key="1">
    <source>
        <dbReference type="SAM" id="MobiDB-lite"/>
    </source>
</evidence>
<gene>
    <name evidence="2" type="primary">Acey_s0070.g481</name>
    <name evidence="2" type="ORF">Y032_0070g481</name>
</gene>
<feature type="region of interest" description="Disordered" evidence="1">
    <location>
        <begin position="53"/>
        <end position="80"/>
    </location>
</feature>
<evidence type="ECO:0000313" key="3">
    <source>
        <dbReference type="Proteomes" id="UP000024635"/>
    </source>
</evidence>
<keyword evidence="3" id="KW-1185">Reference proteome</keyword>
<proteinExistence type="predicted"/>
<dbReference type="AlphaFoldDB" id="A0A016TWY6"/>
<sequence length="96" mass="10467">MIITTLLSILNKFSPRREEMDVVVDEAPMDVAAAEPDQVINAEPNNTVEMITAPPPQGQGFNTPVARPTPSEPRAMRDTSPQSLFALCVRLSSKDC</sequence>
<evidence type="ECO:0000313" key="2">
    <source>
        <dbReference type="EMBL" id="EYC07529.1"/>
    </source>
</evidence>
<reference evidence="3" key="1">
    <citation type="journal article" date="2015" name="Nat. Genet.">
        <title>The genome and transcriptome of the zoonotic hookworm Ancylostoma ceylanicum identify infection-specific gene families.</title>
        <authorList>
            <person name="Schwarz E.M."/>
            <person name="Hu Y."/>
            <person name="Antoshechkin I."/>
            <person name="Miller M.M."/>
            <person name="Sternberg P.W."/>
            <person name="Aroian R.V."/>
        </authorList>
    </citation>
    <scope>NUCLEOTIDE SEQUENCE</scope>
    <source>
        <strain evidence="3">HY135</strain>
    </source>
</reference>
<comment type="caution">
    <text evidence="2">The sequence shown here is derived from an EMBL/GenBank/DDBJ whole genome shotgun (WGS) entry which is preliminary data.</text>
</comment>
<organism evidence="2 3">
    <name type="scientific">Ancylostoma ceylanicum</name>
    <dbReference type="NCBI Taxonomy" id="53326"/>
    <lineage>
        <taxon>Eukaryota</taxon>
        <taxon>Metazoa</taxon>
        <taxon>Ecdysozoa</taxon>
        <taxon>Nematoda</taxon>
        <taxon>Chromadorea</taxon>
        <taxon>Rhabditida</taxon>
        <taxon>Rhabditina</taxon>
        <taxon>Rhabditomorpha</taxon>
        <taxon>Strongyloidea</taxon>
        <taxon>Ancylostomatidae</taxon>
        <taxon>Ancylostomatinae</taxon>
        <taxon>Ancylostoma</taxon>
    </lineage>
</organism>
<protein>
    <submittedName>
        <fullName evidence="2">Uncharacterized protein</fullName>
    </submittedName>
</protein>
<name>A0A016TWY6_9BILA</name>
<dbReference type="OrthoDB" id="10516305at2759"/>
<dbReference type="EMBL" id="JARK01001406">
    <property type="protein sequence ID" value="EYC07529.1"/>
    <property type="molecule type" value="Genomic_DNA"/>
</dbReference>
<dbReference type="Proteomes" id="UP000024635">
    <property type="component" value="Unassembled WGS sequence"/>
</dbReference>